<comment type="caution">
    <text evidence="2">The sequence shown here is derived from an EMBL/GenBank/DDBJ whole genome shotgun (WGS) entry which is preliminary data.</text>
</comment>
<dbReference type="EMBL" id="JACCFH010000001">
    <property type="protein sequence ID" value="NYG31780.1"/>
    <property type="molecule type" value="Genomic_DNA"/>
</dbReference>
<sequence>MRFGRTKQRGDPVQERIDCLVGSGTTVTGDLTFAGGLRIDGHVEGDVIVSPAIPGTLVIGDGGSVAGDVRVSHLIVFGRVLGTVYASGLVDLRISAQVDGDVHYGAIEIEKGAVVEGHLVKHKTAGAIQ</sequence>
<dbReference type="RefSeq" id="WP_179632741.1">
    <property type="nucleotide sequence ID" value="NZ_CAXYYM010000011.1"/>
</dbReference>
<proteinExistence type="inferred from homology"/>
<dbReference type="PANTHER" id="PTHR35024:SF4">
    <property type="entry name" value="POLYMER-FORMING CYTOSKELETAL PROTEIN"/>
    <property type="match status" value="1"/>
</dbReference>
<keyword evidence="3" id="KW-1185">Reference proteome</keyword>
<evidence type="ECO:0000313" key="2">
    <source>
        <dbReference type="EMBL" id="NYG31780.1"/>
    </source>
</evidence>
<evidence type="ECO:0000313" key="3">
    <source>
        <dbReference type="Proteomes" id="UP000518288"/>
    </source>
</evidence>
<reference evidence="2 3" key="1">
    <citation type="submission" date="2020-07" db="EMBL/GenBank/DDBJ databases">
        <title>Genomic Encyclopedia of Archaeal and Bacterial Type Strains, Phase II (KMG-II): from individual species to whole genera.</title>
        <authorList>
            <person name="Goeker M."/>
        </authorList>
    </citation>
    <scope>NUCLEOTIDE SEQUENCE [LARGE SCALE GENOMIC DNA]</scope>
    <source>
        <strain evidence="2 3">DSM 21226</strain>
    </source>
</reference>
<dbReference type="InterPro" id="IPR007607">
    <property type="entry name" value="BacA/B"/>
</dbReference>
<dbReference type="Pfam" id="PF04519">
    <property type="entry name" value="Bactofilin"/>
    <property type="match status" value="1"/>
</dbReference>
<accession>A0A7Y9QUU7</accession>
<gene>
    <name evidence="2" type="ORF">BDD16_000766</name>
</gene>
<dbReference type="PANTHER" id="PTHR35024">
    <property type="entry name" value="HYPOTHETICAL CYTOSOLIC PROTEIN"/>
    <property type="match status" value="1"/>
</dbReference>
<organism evidence="2 3">
    <name type="scientific">Sphaerotilus montanus</name>
    <dbReference type="NCBI Taxonomy" id="522889"/>
    <lineage>
        <taxon>Bacteria</taxon>
        <taxon>Pseudomonadati</taxon>
        <taxon>Pseudomonadota</taxon>
        <taxon>Betaproteobacteria</taxon>
        <taxon>Burkholderiales</taxon>
        <taxon>Sphaerotilaceae</taxon>
        <taxon>Sphaerotilus</taxon>
    </lineage>
</organism>
<evidence type="ECO:0000256" key="1">
    <source>
        <dbReference type="ARBA" id="ARBA00044755"/>
    </source>
</evidence>
<comment type="similarity">
    <text evidence="1">Belongs to the bactofilin family.</text>
</comment>
<dbReference type="AlphaFoldDB" id="A0A7Y9QUU7"/>
<name>A0A7Y9QUU7_9BURK</name>
<protein>
    <submittedName>
        <fullName evidence="2">Cytoskeletal protein CcmA (Bactofilin family)</fullName>
    </submittedName>
</protein>
<dbReference type="Proteomes" id="UP000518288">
    <property type="component" value="Unassembled WGS sequence"/>
</dbReference>